<gene>
    <name evidence="2" type="ORF">SAMN05421748_110278</name>
</gene>
<dbReference type="InterPro" id="IPR010982">
    <property type="entry name" value="Lambda_DNA-bd_dom_sf"/>
</dbReference>
<accession>A0A285IR14</accession>
<dbReference type="OrthoDB" id="5177725at2"/>
<dbReference type="SUPFAM" id="SSF47413">
    <property type="entry name" value="lambda repressor-like DNA-binding domains"/>
    <property type="match status" value="1"/>
</dbReference>
<dbReference type="InterPro" id="IPR001387">
    <property type="entry name" value="Cro/C1-type_HTH"/>
</dbReference>
<dbReference type="AlphaFoldDB" id="A0A285IR14"/>
<evidence type="ECO:0000259" key="1">
    <source>
        <dbReference type="PROSITE" id="PS50943"/>
    </source>
</evidence>
<protein>
    <submittedName>
        <fullName evidence="2">Helix-turn-helix domain-containing protein</fullName>
    </submittedName>
</protein>
<dbReference type="Gene3D" id="1.10.260.40">
    <property type="entry name" value="lambda repressor-like DNA-binding domains"/>
    <property type="match status" value="1"/>
</dbReference>
<feature type="domain" description="HTH cro/C1-type" evidence="1">
    <location>
        <begin position="18"/>
        <end position="72"/>
    </location>
</feature>
<reference evidence="3" key="1">
    <citation type="submission" date="2017-09" db="EMBL/GenBank/DDBJ databases">
        <authorList>
            <person name="Varghese N."/>
            <person name="Submissions S."/>
        </authorList>
    </citation>
    <scope>NUCLEOTIDE SEQUENCE [LARGE SCALE GENOMIC DNA]</scope>
    <source>
        <strain evidence="3">CGMCC 4.6857</strain>
    </source>
</reference>
<name>A0A285IR14_9ACTN</name>
<dbReference type="Pfam" id="PF13560">
    <property type="entry name" value="HTH_31"/>
    <property type="match status" value="1"/>
</dbReference>
<dbReference type="CDD" id="cd00093">
    <property type="entry name" value="HTH_XRE"/>
    <property type="match status" value="1"/>
</dbReference>
<dbReference type="Pfam" id="PF19054">
    <property type="entry name" value="DUF5753"/>
    <property type="match status" value="1"/>
</dbReference>
<evidence type="ECO:0000313" key="3">
    <source>
        <dbReference type="Proteomes" id="UP000219612"/>
    </source>
</evidence>
<proteinExistence type="predicted"/>
<dbReference type="InterPro" id="IPR043917">
    <property type="entry name" value="DUF5753"/>
</dbReference>
<dbReference type="EMBL" id="OBDY01000010">
    <property type="protein sequence ID" value="SNY50273.1"/>
    <property type="molecule type" value="Genomic_DNA"/>
</dbReference>
<dbReference type="PROSITE" id="PS50943">
    <property type="entry name" value="HTH_CROC1"/>
    <property type="match status" value="1"/>
</dbReference>
<sequence>MASGLDPVVQRRRLRVELRRAREAAGLSQKDVAPEMDWSMSKLMRIEAGTVAISVNDLRVLLQLYGITDAERIESLIGMARAAKEPAWWSSFRDPAKMTTEFSNMLSYESAASIIRNYEPLLMPGLLQTEDYARATLAEMVPQATDAVSDGRVDNLVGLRMKRQERLSSRIDRPKLFFALDEAVLYRWVGGPDVMRRQLERLKRTLQQPDTTIWIVPFSQGLYQRMRGSYVLLELPSAEENEDILYFEDSRGEWLIRDDLEETAIYLEAFWGIEQVARKNEEALVLVDRAMASLEQP</sequence>
<dbReference type="SMART" id="SM00530">
    <property type="entry name" value="HTH_XRE"/>
    <property type="match status" value="1"/>
</dbReference>
<evidence type="ECO:0000313" key="2">
    <source>
        <dbReference type="EMBL" id="SNY50273.1"/>
    </source>
</evidence>
<organism evidence="2 3">
    <name type="scientific">Paractinoplanes atraurantiacus</name>
    <dbReference type="NCBI Taxonomy" id="1036182"/>
    <lineage>
        <taxon>Bacteria</taxon>
        <taxon>Bacillati</taxon>
        <taxon>Actinomycetota</taxon>
        <taxon>Actinomycetes</taxon>
        <taxon>Micromonosporales</taxon>
        <taxon>Micromonosporaceae</taxon>
        <taxon>Paractinoplanes</taxon>
    </lineage>
</organism>
<keyword evidence="3" id="KW-1185">Reference proteome</keyword>
<dbReference type="Proteomes" id="UP000219612">
    <property type="component" value="Unassembled WGS sequence"/>
</dbReference>
<dbReference type="GO" id="GO:0003677">
    <property type="term" value="F:DNA binding"/>
    <property type="evidence" value="ECO:0007669"/>
    <property type="project" value="InterPro"/>
</dbReference>
<dbReference type="RefSeq" id="WP_097322344.1">
    <property type="nucleotide sequence ID" value="NZ_OBDY01000010.1"/>
</dbReference>